<dbReference type="Proteomes" id="UP000593892">
    <property type="component" value="Chromosome"/>
</dbReference>
<proteinExistence type="predicted"/>
<reference evidence="1 2" key="1">
    <citation type="submission" date="2020-10" db="EMBL/GenBank/DDBJ databases">
        <title>Complete genome sequence of Paludibaculum fermentans P105T, a facultatively anaerobic acidobacterium capable of dissimilatory Fe(III) reduction.</title>
        <authorList>
            <person name="Dedysh S.N."/>
            <person name="Beletsky A.V."/>
            <person name="Kulichevskaya I.S."/>
            <person name="Mardanov A.V."/>
            <person name="Ravin N.V."/>
        </authorList>
    </citation>
    <scope>NUCLEOTIDE SEQUENCE [LARGE SCALE GENOMIC DNA]</scope>
    <source>
        <strain evidence="1 2">P105</strain>
    </source>
</reference>
<sequence>MLLCIRDETPSGQSLHEVSVEFLTERITVRELIRERVHQEVRAFNRRDDGKAFQGLVQPTETERVLNSDKAEPRFRKRAPIDWEAQFARALDGFARNAYFVIVDDRQVESLDEEIAAGPSTKISFVKLVPLVGG</sequence>
<organism evidence="1 2">
    <name type="scientific">Paludibaculum fermentans</name>
    <dbReference type="NCBI Taxonomy" id="1473598"/>
    <lineage>
        <taxon>Bacteria</taxon>
        <taxon>Pseudomonadati</taxon>
        <taxon>Acidobacteriota</taxon>
        <taxon>Terriglobia</taxon>
        <taxon>Bryobacterales</taxon>
        <taxon>Bryobacteraceae</taxon>
        <taxon>Paludibaculum</taxon>
    </lineage>
</organism>
<protein>
    <submittedName>
        <fullName evidence="1">Uncharacterized protein</fullName>
    </submittedName>
</protein>
<gene>
    <name evidence="1" type="ORF">IRI77_23095</name>
</gene>
<dbReference type="RefSeq" id="WP_194447368.1">
    <property type="nucleotide sequence ID" value="NZ_CP063849.1"/>
</dbReference>
<evidence type="ECO:0000313" key="2">
    <source>
        <dbReference type="Proteomes" id="UP000593892"/>
    </source>
</evidence>
<name>A0A7S7NL80_PALFE</name>
<accession>A0A7S7NL80</accession>
<keyword evidence="2" id="KW-1185">Reference proteome</keyword>
<dbReference type="AlphaFoldDB" id="A0A7S7NL80"/>
<dbReference type="EMBL" id="CP063849">
    <property type="protein sequence ID" value="QOY85698.1"/>
    <property type="molecule type" value="Genomic_DNA"/>
</dbReference>
<dbReference type="KEGG" id="pfer:IRI77_23095"/>
<evidence type="ECO:0000313" key="1">
    <source>
        <dbReference type="EMBL" id="QOY85698.1"/>
    </source>
</evidence>